<keyword evidence="2" id="KW-1185">Reference proteome</keyword>
<evidence type="ECO:0000313" key="1">
    <source>
        <dbReference type="EMBL" id="RSD30405.1"/>
    </source>
</evidence>
<gene>
    <name evidence="1" type="ORF">EJA03_14190</name>
</gene>
<dbReference type="RefSeq" id="WP_125322395.1">
    <property type="nucleotide sequence ID" value="NZ_AP024891.1"/>
</dbReference>
<sequence length="59" mass="6580">MPILQFVEATALWSGFGPIQSIMFIVELNQQQNTDITTDYSIDLLNSVHSATSRFFVSG</sequence>
<accession>A0A3R9G1X2</accession>
<organism evidence="1 2">
    <name type="scientific">Vibrio pectenicida</name>
    <dbReference type="NCBI Taxonomy" id="62763"/>
    <lineage>
        <taxon>Bacteria</taxon>
        <taxon>Pseudomonadati</taxon>
        <taxon>Pseudomonadota</taxon>
        <taxon>Gammaproteobacteria</taxon>
        <taxon>Vibrionales</taxon>
        <taxon>Vibrionaceae</taxon>
        <taxon>Vibrio</taxon>
    </lineage>
</organism>
<name>A0A3R9G1X2_9VIBR</name>
<proteinExistence type="predicted"/>
<protein>
    <submittedName>
        <fullName evidence="1">Uncharacterized protein</fullName>
    </submittedName>
</protein>
<reference evidence="1 2" key="1">
    <citation type="submission" date="2018-12" db="EMBL/GenBank/DDBJ databases">
        <title>Genomic taxonomy of the Vibrionaceae family.</title>
        <authorList>
            <person name="Gomez-Gil B."/>
            <person name="Enciso-Ibarra K."/>
        </authorList>
    </citation>
    <scope>NUCLEOTIDE SEQUENCE [LARGE SCALE GENOMIC DNA]</scope>
    <source>
        <strain evidence="1 2">CAIM 594</strain>
    </source>
</reference>
<evidence type="ECO:0000313" key="2">
    <source>
        <dbReference type="Proteomes" id="UP000269041"/>
    </source>
</evidence>
<dbReference type="AlphaFoldDB" id="A0A3R9G1X2"/>
<comment type="caution">
    <text evidence="1">The sequence shown here is derived from an EMBL/GenBank/DDBJ whole genome shotgun (WGS) entry which is preliminary data.</text>
</comment>
<dbReference type="EMBL" id="RSFA01000069">
    <property type="protein sequence ID" value="RSD30405.1"/>
    <property type="molecule type" value="Genomic_DNA"/>
</dbReference>
<dbReference type="Proteomes" id="UP000269041">
    <property type="component" value="Unassembled WGS sequence"/>
</dbReference>